<evidence type="ECO:0000313" key="2">
    <source>
        <dbReference type="Proteomes" id="UP000805841"/>
    </source>
</evidence>
<comment type="caution">
    <text evidence="1">The sequence shown here is derived from an EMBL/GenBank/DDBJ whole genome shotgun (WGS) entry which is preliminary data.</text>
</comment>
<sequence>MRQEAANALQARLGQCLLSEQWVSCLAEHWLAEREASPGQCLGLWLPRACQASHVALRERLNQHWQGPLQVHYHDQERFLFRLGDQVLELDVPATAEREALQWVRQLGRSGTGARALDAEVREQVQAWFGRLLDELTPILEPEHDPEH</sequence>
<gene>
    <name evidence="1" type="ORF">HAQ05_12460</name>
</gene>
<proteinExistence type="predicted"/>
<evidence type="ECO:0008006" key="3">
    <source>
        <dbReference type="Google" id="ProtNLM"/>
    </source>
</evidence>
<dbReference type="EMBL" id="JAAOCA010000014">
    <property type="protein sequence ID" value="MBD1599512.1"/>
    <property type="molecule type" value="Genomic_DNA"/>
</dbReference>
<dbReference type="Proteomes" id="UP000805841">
    <property type="component" value="Unassembled WGS sequence"/>
</dbReference>
<protein>
    <recommendedName>
        <fullName evidence="3">Type III secretion protein</fullName>
    </recommendedName>
</protein>
<dbReference type="RefSeq" id="WP_190420963.1">
    <property type="nucleotide sequence ID" value="NZ_JAAOCA010000014.1"/>
</dbReference>
<evidence type="ECO:0000313" key="1">
    <source>
        <dbReference type="EMBL" id="MBD1599512.1"/>
    </source>
</evidence>
<keyword evidence="2" id="KW-1185">Reference proteome</keyword>
<reference evidence="1 2" key="1">
    <citation type="journal article" date="2020" name="Insects">
        <title>Bacteria Belonging to Pseudomonas typographi sp. nov. from the Bark Beetle Ips typographus Have Genomic Potential to Aid in the Host Ecology.</title>
        <authorList>
            <person name="Peral-Aranega E."/>
            <person name="Saati-Santamaria Z."/>
            <person name="Kolarik M."/>
            <person name="Rivas R."/>
            <person name="Garcia-Fraile P."/>
        </authorList>
    </citation>
    <scope>NUCLEOTIDE SEQUENCE [LARGE SCALE GENOMIC DNA]</scope>
    <source>
        <strain evidence="1 2">CA3A</strain>
    </source>
</reference>
<accession>A0ABR7Z2C2</accession>
<name>A0ABR7Z2C2_9PSED</name>
<organism evidence="1 2">
    <name type="scientific">Pseudomonas typographi</name>
    <dbReference type="NCBI Taxonomy" id="2715964"/>
    <lineage>
        <taxon>Bacteria</taxon>
        <taxon>Pseudomonadati</taxon>
        <taxon>Pseudomonadota</taxon>
        <taxon>Gammaproteobacteria</taxon>
        <taxon>Pseudomonadales</taxon>
        <taxon>Pseudomonadaceae</taxon>
        <taxon>Pseudomonas</taxon>
    </lineage>
</organism>